<dbReference type="EMBL" id="JAVREQ010000001">
    <property type="protein sequence ID" value="MDT0377312.1"/>
    <property type="molecule type" value="Genomic_DNA"/>
</dbReference>
<organism evidence="2 3">
    <name type="scientific">Streptomyces hazeniae</name>
    <dbReference type="NCBI Taxonomy" id="3075538"/>
    <lineage>
        <taxon>Bacteria</taxon>
        <taxon>Bacillati</taxon>
        <taxon>Actinomycetota</taxon>
        <taxon>Actinomycetes</taxon>
        <taxon>Kitasatosporales</taxon>
        <taxon>Streptomycetaceae</taxon>
        <taxon>Streptomyces</taxon>
    </lineage>
</organism>
<evidence type="ECO:0000256" key="1">
    <source>
        <dbReference type="SAM" id="MobiDB-lite"/>
    </source>
</evidence>
<proteinExistence type="predicted"/>
<feature type="compositionally biased region" description="Low complexity" evidence="1">
    <location>
        <begin position="1"/>
        <end position="13"/>
    </location>
</feature>
<keyword evidence="3" id="KW-1185">Reference proteome</keyword>
<protein>
    <submittedName>
        <fullName evidence="2">Uncharacterized protein</fullName>
    </submittedName>
</protein>
<dbReference type="RefSeq" id="WP_311671316.1">
    <property type="nucleotide sequence ID" value="NZ_JAVREQ010000001.1"/>
</dbReference>
<sequence>MATTEKTSSSKRTSGLRLDPPKLWNNTADRPPAPPRDVERPGACTVEKCGTVAPAKGGRAPDGLVRVHLKTSREPARWYCEGLCAHYGTALAELRPAGWWKP</sequence>
<name>A0ABU2NMN3_9ACTN</name>
<comment type="caution">
    <text evidence="2">The sequence shown here is derived from an EMBL/GenBank/DDBJ whole genome shotgun (WGS) entry which is preliminary data.</text>
</comment>
<feature type="region of interest" description="Disordered" evidence="1">
    <location>
        <begin position="1"/>
        <end position="42"/>
    </location>
</feature>
<evidence type="ECO:0000313" key="3">
    <source>
        <dbReference type="Proteomes" id="UP001183414"/>
    </source>
</evidence>
<dbReference type="Proteomes" id="UP001183414">
    <property type="component" value="Unassembled WGS sequence"/>
</dbReference>
<reference evidence="3" key="1">
    <citation type="submission" date="2023-07" db="EMBL/GenBank/DDBJ databases">
        <title>30 novel species of actinomycetes from the DSMZ collection.</title>
        <authorList>
            <person name="Nouioui I."/>
        </authorList>
    </citation>
    <scope>NUCLEOTIDE SEQUENCE [LARGE SCALE GENOMIC DNA]</scope>
    <source>
        <strain evidence="3">DSM 42041</strain>
    </source>
</reference>
<accession>A0ABU2NMN3</accession>
<evidence type="ECO:0000313" key="2">
    <source>
        <dbReference type="EMBL" id="MDT0377312.1"/>
    </source>
</evidence>
<gene>
    <name evidence="2" type="ORF">RM572_00790</name>
</gene>